<protein>
    <recommendedName>
        <fullName evidence="4">Crinkler effector protein N-terminal domain-containing protein</fullName>
    </recommendedName>
</protein>
<dbReference type="InterPro" id="IPR045379">
    <property type="entry name" value="Crinkler_N"/>
</dbReference>
<gene>
    <name evidence="5" type="ORF">BG015_004922</name>
</gene>
<dbReference type="AlphaFoldDB" id="A0A9P5UYG3"/>
<keyword evidence="6" id="KW-1185">Reference proteome</keyword>
<feature type="domain" description="Crinkler effector protein N-terminal" evidence="4">
    <location>
        <begin position="6"/>
        <end position="105"/>
    </location>
</feature>
<accession>A0A9P5UYG3</accession>
<evidence type="ECO:0000259" key="4">
    <source>
        <dbReference type="Pfam" id="PF20147"/>
    </source>
</evidence>
<dbReference type="EMBL" id="JAAAUQ010002289">
    <property type="protein sequence ID" value="KAF9125261.1"/>
    <property type="molecule type" value="Genomic_DNA"/>
</dbReference>
<dbReference type="GO" id="GO:0005576">
    <property type="term" value="C:extracellular region"/>
    <property type="evidence" value="ECO:0007669"/>
    <property type="project" value="UniProtKB-SubCell"/>
</dbReference>
<name>A0A9P5UYG3_9FUNG</name>
<sequence>MADNHLNFFCLVNGESTSFPVEIEPTKTVGDLKDAIKAKKTNQFSDVDADQLTLWHVSIPLVPKKDRKDISLSDVLLKEELDETDDLSDVFPDKLPKKTIHIIVQRPSPVHAPIPAHLSDESRPASPTDIRADLDKIAAEFFSPASRNIMFLNEFVQGSHDLPVTKGSISGLPTVGKRGLERPRAAPSLLFVNLPAQSGIPHNQAEKILTDFPGKRHLPLFGVSGCGKTRTAVDLLSRSWGFYFNAGAADYGSSDMHTLVQALSQHRDIYLSDNRLDNTDRIRYLTYGLLYTRLLILGHCLNIAGSKDTFSCQRWMLLQVATPAFEDVFQALFQPISDYLHSNVVPSIIANIVQQRFREVHKLLRGRTPSSPALPKFIMVLDESQVLGRLFPTAFLDGDLTTVRPVLAPILFAFRRLADETSQNDICVMPCGTGLSSYELTWSGGSASGAKLSADEYEASRLSEMVVDFAGWTDVSSISAYLERLRQGLDNGGRQRLDELVPEEAVKVLFRRLRGRFRPIISAIEDIIEADDPMVWEECIREREDRLTTASIPTTDGEKRRLEGNLCGELRRMFDHVRQDQSSVAFAEFRNVEATLRLAIATFVAQGGYMAFKGQLPKLVETAFGRIKLVNSDFFTTIDEPFALRAADNYFQSIDPDYFQYRLDQLERTPTERTRGKEWEFSIPFEMVHLFHDKTVPAQLYHGAEPPHSMFRCKAAVVGWTGLMRTTGSQEMSMADFLDAHVNNNSEQDGQAVPPFFFPEEHVSGPDIVFVVRFSGLAPDDTLTSSSTPSPGSASSESLCPVLVQLKLCEKLSQGEVIKARGTVQPGKIKGHGVKLSQYCQPHGHYISLIVSYPVEVAEYFMDRPLKKHKDGLTEIALTIDDSNIDDLFSEKHVHALRRMKRLAAAMAETTKEVKRRRDEAYSCSH</sequence>
<reference evidence="5" key="1">
    <citation type="journal article" date="2020" name="Fungal Divers.">
        <title>Resolving the Mortierellaceae phylogeny through synthesis of multi-gene phylogenetics and phylogenomics.</title>
        <authorList>
            <person name="Vandepol N."/>
            <person name="Liber J."/>
            <person name="Desiro A."/>
            <person name="Na H."/>
            <person name="Kennedy M."/>
            <person name="Barry K."/>
            <person name="Grigoriev I.V."/>
            <person name="Miller A.N."/>
            <person name="O'Donnell K."/>
            <person name="Stajich J.E."/>
            <person name="Bonito G."/>
        </authorList>
    </citation>
    <scope>NUCLEOTIDE SEQUENCE</scope>
    <source>
        <strain evidence="5">NRRL 6426</strain>
    </source>
</reference>
<comment type="caution">
    <text evidence="5">The sequence shown here is derived from an EMBL/GenBank/DDBJ whole genome shotgun (WGS) entry which is preliminary data.</text>
</comment>
<evidence type="ECO:0000256" key="3">
    <source>
        <dbReference type="ARBA" id="ARBA00022525"/>
    </source>
</evidence>
<organism evidence="5 6">
    <name type="scientific">Linnemannia schmuckeri</name>
    <dbReference type="NCBI Taxonomy" id="64567"/>
    <lineage>
        <taxon>Eukaryota</taxon>
        <taxon>Fungi</taxon>
        <taxon>Fungi incertae sedis</taxon>
        <taxon>Mucoromycota</taxon>
        <taxon>Mortierellomycotina</taxon>
        <taxon>Mortierellomycetes</taxon>
        <taxon>Mortierellales</taxon>
        <taxon>Mortierellaceae</taxon>
        <taxon>Linnemannia</taxon>
    </lineage>
</organism>
<keyword evidence="3" id="KW-0964">Secreted</keyword>
<comment type="subcellular location">
    <subcellularLocation>
        <location evidence="1">Host cell</location>
    </subcellularLocation>
    <subcellularLocation>
        <location evidence="2">Secreted</location>
    </subcellularLocation>
</comment>
<proteinExistence type="predicted"/>
<evidence type="ECO:0000313" key="5">
    <source>
        <dbReference type="EMBL" id="KAF9125261.1"/>
    </source>
</evidence>
<evidence type="ECO:0000256" key="1">
    <source>
        <dbReference type="ARBA" id="ARBA00004340"/>
    </source>
</evidence>
<dbReference type="GO" id="GO:0043657">
    <property type="term" value="C:host cell"/>
    <property type="evidence" value="ECO:0007669"/>
    <property type="project" value="UniProtKB-SubCell"/>
</dbReference>
<dbReference type="Pfam" id="PF20147">
    <property type="entry name" value="Crinkler"/>
    <property type="match status" value="1"/>
</dbReference>
<dbReference type="OrthoDB" id="2393824at2759"/>
<evidence type="ECO:0000256" key="2">
    <source>
        <dbReference type="ARBA" id="ARBA00004613"/>
    </source>
</evidence>
<dbReference type="Proteomes" id="UP000748756">
    <property type="component" value="Unassembled WGS sequence"/>
</dbReference>
<evidence type="ECO:0000313" key="6">
    <source>
        <dbReference type="Proteomes" id="UP000748756"/>
    </source>
</evidence>